<dbReference type="SUPFAM" id="SSF47831">
    <property type="entry name" value="Enzyme I of the PEP:sugar phosphotransferase system HPr-binding (sub)domain"/>
    <property type="match status" value="1"/>
</dbReference>
<evidence type="ECO:0000259" key="15">
    <source>
        <dbReference type="PROSITE" id="PS51350"/>
    </source>
</evidence>
<dbReference type="SUPFAM" id="SSF51621">
    <property type="entry name" value="Phosphoenolpyruvate/pyruvate domain"/>
    <property type="match status" value="1"/>
</dbReference>
<gene>
    <name evidence="16" type="primary">dhaM</name>
    <name evidence="16" type="ORF">P4R38_13890</name>
</gene>
<comment type="caution">
    <text evidence="16">The sequence shown here is derived from an EMBL/GenBank/DDBJ whole genome shotgun (WGS) entry which is preliminary data.</text>
</comment>
<feature type="domain" description="PTS EIIA type-4" evidence="14">
    <location>
        <begin position="1"/>
        <end position="134"/>
    </location>
</feature>
<keyword evidence="8 16" id="KW-0808">Transferase</keyword>
<dbReference type="InterPro" id="IPR004701">
    <property type="entry name" value="PTS_EIIA_man-typ"/>
</dbReference>
<proteinExistence type="inferred from homology"/>
<dbReference type="PROSITE" id="PS51096">
    <property type="entry name" value="PTS_EIIA_TYPE_4"/>
    <property type="match status" value="1"/>
</dbReference>
<evidence type="ECO:0000256" key="9">
    <source>
        <dbReference type="ARBA" id="ARBA00022723"/>
    </source>
</evidence>
<feature type="region of interest" description="Disordered" evidence="13">
    <location>
        <begin position="133"/>
        <end position="159"/>
    </location>
</feature>
<dbReference type="PROSITE" id="PS51350">
    <property type="entry name" value="PTS_HPR_DOM"/>
    <property type="match status" value="1"/>
</dbReference>
<evidence type="ECO:0000256" key="5">
    <source>
        <dbReference type="ARBA" id="ARBA00007837"/>
    </source>
</evidence>
<dbReference type="PRINTS" id="PR01736">
    <property type="entry name" value="PHPHTRNFRASE"/>
</dbReference>
<dbReference type="InterPro" id="IPR035895">
    <property type="entry name" value="HPr-like_sf"/>
</dbReference>
<dbReference type="Gene3D" id="3.30.1340.10">
    <property type="entry name" value="HPr-like"/>
    <property type="match status" value="1"/>
</dbReference>
<dbReference type="InterPro" id="IPR015813">
    <property type="entry name" value="Pyrv/PenolPyrv_kinase-like_dom"/>
</dbReference>
<dbReference type="InterPro" id="IPR036637">
    <property type="entry name" value="Phosphohistidine_dom_sf"/>
</dbReference>
<feature type="region of interest" description="Disordered" evidence="13">
    <location>
        <begin position="242"/>
        <end position="262"/>
    </location>
</feature>
<dbReference type="PANTHER" id="PTHR46244:SF6">
    <property type="entry name" value="PHOSPHOENOLPYRUVATE-PROTEIN PHOSPHOTRANSFERASE"/>
    <property type="match status" value="1"/>
</dbReference>
<feature type="compositionally biased region" description="Low complexity" evidence="13">
    <location>
        <begin position="145"/>
        <end position="157"/>
    </location>
</feature>
<dbReference type="SUPFAM" id="SSF55594">
    <property type="entry name" value="HPr-like"/>
    <property type="match status" value="1"/>
</dbReference>
<evidence type="ECO:0000259" key="14">
    <source>
        <dbReference type="PROSITE" id="PS51096"/>
    </source>
</evidence>
<dbReference type="InterPro" id="IPR036662">
    <property type="entry name" value="PTS_EIIA_man-typ_sf"/>
</dbReference>
<dbReference type="PROSITE" id="PS00369">
    <property type="entry name" value="PTS_HPR_HIS"/>
    <property type="match status" value="1"/>
</dbReference>
<dbReference type="Pfam" id="PF00391">
    <property type="entry name" value="PEP-utilizers"/>
    <property type="match status" value="1"/>
</dbReference>
<dbReference type="SUPFAM" id="SSF53062">
    <property type="entry name" value="PTS system fructose IIA component-like"/>
    <property type="match status" value="1"/>
</dbReference>
<protein>
    <recommendedName>
        <fullName evidence="7">Phosphocarrier protein HPr</fullName>
        <ecNumber evidence="6">2.7.1.121</ecNumber>
    </recommendedName>
</protein>
<comment type="catalytic activity">
    <reaction evidence="1">
        <text>dihydroxyacetone + phosphoenolpyruvate = dihydroxyacetone phosphate + pyruvate</text>
        <dbReference type="Rhea" id="RHEA:18381"/>
        <dbReference type="ChEBI" id="CHEBI:15361"/>
        <dbReference type="ChEBI" id="CHEBI:16016"/>
        <dbReference type="ChEBI" id="CHEBI:57642"/>
        <dbReference type="ChEBI" id="CHEBI:58702"/>
        <dbReference type="EC" id="2.7.1.121"/>
    </reaction>
</comment>
<dbReference type="RefSeq" id="WP_277192653.1">
    <property type="nucleotide sequence ID" value="NZ_JAROAV010000033.1"/>
</dbReference>
<evidence type="ECO:0000256" key="13">
    <source>
        <dbReference type="SAM" id="MobiDB-lite"/>
    </source>
</evidence>
<dbReference type="InterPro" id="IPR001020">
    <property type="entry name" value="PTS_HPr_His_P_site"/>
</dbReference>
<dbReference type="NCBIfam" id="TIGR02364">
    <property type="entry name" value="dha_pts"/>
    <property type="match status" value="1"/>
</dbReference>
<dbReference type="PANTHER" id="PTHR46244">
    <property type="entry name" value="PHOSPHOENOLPYRUVATE-PROTEIN PHOSPHOTRANSFERASE"/>
    <property type="match status" value="1"/>
</dbReference>
<dbReference type="NCBIfam" id="TIGR01003">
    <property type="entry name" value="PTS_HPr_family"/>
    <property type="match status" value="1"/>
</dbReference>
<evidence type="ECO:0000256" key="6">
    <source>
        <dbReference type="ARBA" id="ARBA00012095"/>
    </source>
</evidence>
<dbReference type="InterPro" id="IPR012844">
    <property type="entry name" value="DhaM_N"/>
</dbReference>
<comment type="function">
    <text evidence="4">General (non sugar-specific) component of the phosphoenolpyruvate-dependent sugar phosphotransferase system (sugar PTS). This major carbohydrate active-transport system catalyzes the phosphorylation of incoming sugar substrates concomitantly with their translocation across the cell membrane. The phosphoryl group from phosphoenolpyruvate (PEP) is transferred to the phosphoryl carrier protein HPr by enzyme I. Phospho-HPr then transfers it to the PTS EIIA domain.</text>
</comment>
<organism evidence="16 17">
    <name type="scientific">Luteipulveratus flavus</name>
    <dbReference type="NCBI Taxonomy" id="3031728"/>
    <lineage>
        <taxon>Bacteria</taxon>
        <taxon>Bacillati</taxon>
        <taxon>Actinomycetota</taxon>
        <taxon>Actinomycetes</taxon>
        <taxon>Micrococcales</taxon>
        <taxon>Dermacoccaceae</taxon>
        <taxon>Luteipulveratus</taxon>
    </lineage>
</organism>
<feature type="domain" description="HPr" evidence="15">
    <location>
        <begin position="157"/>
        <end position="247"/>
    </location>
</feature>
<dbReference type="InterPro" id="IPR040442">
    <property type="entry name" value="Pyrv_kinase-like_dom_sf"/>
</dbReference>
<sequence length="778" mass="79656">MIGLVLVSHSRALAEAAVELAGQMVAGDDGPRTRIAAGLDDGSLGTDAAAVADAVADADSGDGVLVLLDLGSAVLSAEMALELVDPDVAARTRLTAAPVVEGLVAATVAASVGGDLAAVAREAEQGLLAKREHLSPDGAPDAEPADGSSDDGPASADARTEVEVTAPHGLHARPAALLVRTLAGHDARVRVRNLTSGRGPVDGSSLSAVATLDARRGHRLELTASGPDAARVLEAVDDLAQHQFGDRPPPPTTPPTARGSGLDVAIGPAVVVDTSVDVSDYRAGDPDAEQQRLDGALRAATDQIGALAETADQSATAAILDAHRALLADPALLEPTRAAITSGSSAPEAWTATADEVHRRFAELPDAYQRARADDVREVRDRVLAALVGRPGTEAPRPDAGGILVVGTLDAARAAGLDPSSVGGVVTRRGGTTGHGVLIAQARGIPLLADVGDVAIHDGDLLAFDARTHRLLVRPDDDQRAELEQLIEARRHEREQAEAAAGDPVVLGDGSAVHVVANVGAATDANGLRESGADGIGLVRTEVLFADLPELPSVEQQTAAFLDLAGAVDGPVTIRTWDVGADKPLPFLAIAPEDNPFLGARGLRVFRTGPEPLVQQLQAVCRAAREAPVRVMFPMVSRPDEVDWALARLAEAGDREGGVPPGLAVGAMVEVPAAALRVAEVARRLSFVSIGTNDLTQYVMAAGRGNEAVQDLLDPADPAVLRLVALVCDEVGPGVDVAVCGDAASRPEVAARLVALGVRELSVSPPAIPLVKAALRGQ</sequence>
<dbReference type="InterPro" id="IPR008731">
    <property type="entry name" value="PTS_EIN"/>
</dbReference>
<evidence type="ECO:0000256" key="8">
    <source>
        <dbReference type="ARBA" id="ARBA00022679"/>
    </source>
</evidence>
<evidence type="ECO:0000256" key="12">
    <source>
        <dbReference type="ARBA" id="ARBA00046577"/>
    </source>
</evidence>
<dbReference type="EMBL" id="JAROAV010000033">
    <property type="protein sequence ID" value="MDF8265340.1"/>
    <property type="molecule type" value="Genomic_DNA"/>
</dbReference>
<dbReference type="CDD" id="cd00367">
    <property type="entry name" value="PTS-HPr_like"/>
    <property type="match status" value="1"/>
</dbReference>
<comment type="cofactor">
    <cofactor evidence="2">
        <name>Mg(2+)</name>
        <dbReference type="ChEBI" id="CHEBI:18420"/>
    </cofactor>
</comment>
<dbReference type="Proteomes" id="UP001528912">
    <property type="component" value="Unassembled WGS sequence"/>
</dbReference>
<evidence type="ECO:0000256" key="2">
    <source>
        <dbReference type="ARBA" id="ARBA00001946"/>
    </source>
</evidence>
<evidence type="ECO:0000313" key="16">
    <source>
        <dbReference type="EMBL" id="MDF8265340.1"/>
    </source>
</evidence>
<evidence type="ECO:0000256" key="3">
    <source>
        <dbReference type="ARBA" id="ARBA00002788"/>
    </source>
</evidence>
<keyword evidence="10 16" id="KW-0418">Kinase</keyword>
<dbReference type="InterPro" id="IPR036618">
    <property type="entry name" value="PtsI_HPr-bd_sf"/>
</dbReference>
<accession>A0ABT6C8X5</accession>
<evidence type="ECO:0000256" key="1">
    <source>
        <dbReference type="ARBA" id="ARBA00001113"/>
    </source>
</evidence>
<dbReference type="EC" id="2.7.1.121" evidence="6"/>
<comment type="similarity">
    <text evidence="5">Belongs to the PEP-utilizing enzyme family.</text>
</comment>
<dbReference type="GO" id="GO:0047324">
    <property type="term" value="F:phosphoenolpyruvate-glycerone phosphotransferase activity"/>
    <property type="evidence" value="ECO:0007669"/>
    <property type="project" value="UniProtKB-EC"/>
</dbReference>
<comment type="subunit">
    <text evidence="12">Homodimer. The dihydroxyacetone kinase complex is composed of a homodimer of DhaM, a homodimer of DhaK and the subunit DhaL.</text>
</comment>
<keyword evidence="11" id="KW-0460">Magnesium</keyword>
<dbReference type="Gene3D" id="3.50.30.10">
    <property type="entry name" value="Phosphohistidine domain"/>
    <property type="match status" value="1"/>
</dbReference>
<dbReference type="Pfam" id="PF02896">
    <property type="entry name" value="PEP-utilizers_C"/>
    <property type="match status" value="1"/>
</dbReference>
<dbReference type="InterPro" id="IPR008279">
    <property type="entry name" value="PEP-util_enz_mobile_dom"/>
</dbReference>
<comment type="function">
    <text evidence="3">Component of the dihydroxyacetone kinase complex, which is responsible for the phosphoenolpyruvate (PEP)-dependent phosphorylation of dihydroxyacetone. DhaM serves as the phosphoryl donor. Is phosphorylated by phosphoenolpyruvate in an EI- and HPr-dependent reaction, and a phosphorelay system on histidine residues finally leads to phosphoryl transfer to DhaL and dihydroxyacetone.</text>
</comment>
<evidence type="ECO:0000256" key="7">
    <source>
        <dbReference type="ARBA" id="ARBA00020422"/>
    </source>
</evidence>
<name>A0ABT6C8X5_9MICO</name>
<dbReference type="Pfam" id="PF03610">
    <property type="entry name" value="EIIA-man"/>
    <property type="match status" value="1"/>
</dbReference>
<evidence type="ECO:0000313" key="17">
    <source>
        <dbReference type="Proteomes" id="UP001528912"/>
    </source>
</evidence>
<dbReference type="PRINTS" id="PR00107">
    <property type="entry name" value="PHOSPHOCPHPR"/>
</dbReference>
<dbReference type="InterPro" id="IPR000032">
    <property type="entry name" value="HPr-like"/>
</dbReference>
<dbReference type="Pfam" id="PF00381">
    <property type="entry name" value="PTS-HPr"/>
    <property type="match status" value="1"/>
</dbReference>
<dbReference type="Pfam" id="PF05524">
    <property type="entry name" value="PEP-utilisers_N"/>
    <property type="match status" value="1"/>
</dbReference>
<dbReference type="InterPro" id="IPR050499">
    <property type="entry name" value="PEP-utilizing_PTS_enzyme"/>
</dbReference>
<dbReference type="Gene3D" id="1.10.274.10">
    <property type="entry name" value="PtsI, HPr-binding domain"/>
    <property type="match status" value="1"/>
</dbReference>
<reference evidence="16 17" key="1">
    <citation type="submission" date="2023-03" db="EMBL/GenBank/DDBJ databases">
        <title>YIM 133296 draft genome.</title>
        <authorList>
            <person name="Xiong L."/>
        </authorList>
    </citation>
    <scope>NUCLEOTIDE SEQUENCE [LARGE SCALE GENOMIC DNA]</scope>
    <source>
        <strain evidence="16 17">YIM 133296</strain>
    </source>
</reference>
<keyword evidence="17" id="KW-1185">Reference proteome</keyword>
<evidence type="ECO:0000256" key="11">
    <source>
        <dbReference type="ARBA" id="ARBA00022842"/>
    </source>
</evidence>
<dbReference type="Gene3D" id="3.20.20.60">
    <property type="entry name" value="Phosphoenolpyruvate-binding domains"/>
    <property type="match status" value="1"/>
</dbReference>
<dbReference type="InterPro" id="IPR023151">
    <property type="entry name" value="PEP_util_CS"/>
</dbReference>
<dbReference type="InterPro" id="IPR000121">
    <property type="entry name" value="PEP_util_C"/>
</dbReference>
<keyword evidence="9" id="KW-0479">Metal-binding</keyword>
<dbReference type="SUPFAM" id="SSF52009">
    <property type="entry name" value="Phosphohistidine domain"/>
    <property type="match status" value="1"/>
</dbReference>
<evidence type="ECO:0000256" key="4">
    <source>
        <dbReference type="ARBA" id="ARBA00003681"/>
    </source>
</evidence>
<dbReference type="Gene3D" id="3.40.50.510">
    <property type="entry name" value="Phosphotransferase system, mannose-type IIA component"/>
    <property type="match status" value="1"/>
</dbReference>
<dbReference type="PROSITE" id="PS00742">
    <property type="entry name" value="PEP_ENZYMES_2"/>
    <property type="match status" value="1"/>
</dbReference>
<evidence type="ECO:0000256" key="10">
    <source>
        <dbReference type="ARBA" id="ARBA00022777"/>
    </source>
</evidence>